<organism evidence="6 7">
    <name type="scientific">[Lactobacillus] rogosae</name>
    <dbReference type="NCBI Taxonomy" id="706562"/>
    <lineage>
        <taxon>Bacteria</taxon>
        <taxon>Bacillati</taxon>
        <taxon>Bacillota</taxon>
        <taxon>Clostridia</taxon>
        <taxon>Lachnospirales</taxon>
        <taxon>Lachnospiraceae</taxon>
        <taxon>Lachnospira</taxon>
    </lineage>
</organism>
<keyword evidence="5" id="KW-0472">Membrane</keyword>
<evidence type="ECO:0000256" key="3">
    <source>
        <dbReference type="PROSITE-ProRule" id="PRU00339"/>
    </source>
</evidence>
<dbReference type="PANTHER" id="PTHR45586">
    <property type="entry name" value="TPR REPEAT-CONTAINING PROTEIN PA4667"/>
    <property type="match status" value="1"/>
</dbReference>
<dbReference type="Proteomes" id="UP001442364">
    <property type="component" value="Unassembled WGS sequence"/>
</dbReference>
<dbReference type="Gene3D" id="1.25.40.10">
    <property type="entry name" value="Tetratricopeptide repeat domain"/>
    <property type="match status" value="3"/>
</dbReference>
<dbReference type="InterPro" id="IPR011990">
    <property type="entry name" value="TPR-like_helical_dom_sf"/>
</dbReference>
<feature type="repeat" description="TPR" evidence="3">
    <location>
        <begin position="157"/>
        <end position="190"/>
    </location>
</feature>
<dbReference type="Pfam" id="PF13174">
    <property type="entry name" value="TPR_6"/>
    <property type="match status" value="1"/>
</dbReference>
<comment type="caution">
    <text evidence="6">The sequence shown here is derived from an EMBL/GenBank/DDBJ whole genome shotgun (WGS) entry which is preliminary data.</text>
</comment>
<feature type="coiled-coil region" evidence="4">
    <location>
        <begin position="285"/>
        <end position="326"/>
    </location>
</feature>
<protein>
    <submittedName>
        <fullName evidence="6">Tetratricopeptide repeat protein</fullName>
    </submittedName>
</protein>
<evidence type="ECO:0000256" key="1">
    <source>
        <dbReference type="ARBA" id="ARBA00022737"/>
    </source>
</evidence>
<dbReference type="PROSITE" id="PS50005">
    <property type="entry name" value="TPR"/>
    <property type="match status" value="1"/>
</dbReference>
<sequence length="464" mass="51836">MRCYKCGCVLSANDTCAKCGTDVSIYKKTARVSDIYYNKGLEKARVRDLSGAIETLKVSLMINKYNINARNLLGLIYCEMGEVVEALSQWVMSKNLAPDDNVAESYIKKIQSNQNKFESVTNAIKKYNVSLQYAKDKNTDMAVIQLKKIVISNPHFIKAHLLLALIYIKDNEYQRARKLLNSVLKIDRNNTLASKYLEQINQSQNIKDNDISGSFLPKKKVKEEESKPLNGNDVILPRSSYKEPSNGAITIVNVLVGVVIGAALIWFLVMPSRYKGITEDYNRSLAEYSEQLSSGNVELNSMESELKTVKAEKESLEQQLSELNGTGGGNKLLISVIESANAYIANKRTEAAEKLIDVDVSALPSDSAKTLYNTISTAVMAQAANEFYSKAQTSYYKSDYATAVDDYVKAFKCDATKVDAAYYAAKCYVALSQTDNAKKYYQYIVNDFKTSGYYKEANDYVTSH</sequence>
<dbReference type="SMART" id="SM00028">
    <property type="entry name" value="TPR"/>
    <property type="match status" value="5"/>
</dbReference>
<dbReference type="InterPro" id="IPR051012">
    <property type="entry name" value="CellSynth/LPSAsmb/PSIAsmb"/>
</dbReference>
<reference evidence="6 7" key="1">
    <citation type="submission" date="2024-03" db="EMBL/GenBank/DDBJ databases">
        <title>Human intestinal bacterial collection.</title>
        <authorList>
            <person name="Pauvert C."/>
            <person name="Hitch T.C.A."/>
            <person name="Clavel T."/>
        </authorList>
    </citation>
    <scope>NUCLEOTIDE SEQUENCE [LARGE SCALE GENOMIC DNA]</scope>
    <source>
        <strain evidence="6 7">CLA-AA-H255</strain>
    </source>
</reference>
<proteinExistence type="predicted"/>
<keyword evidence="5" id="KW-1133">Transmembrane helix</keyword>
<dbReference type="InterPro" id="IPR019734">
    <property type="entry name" value="TPR_rpt"/>
</dbReference>
<feature type="transmembrane region" description="Helical" evidence="5">
    <location>
        <begin position="247"/>
        <end position="269"/>
    </location>
</feature>
<dbReference type="PANTHER" id="PTHR45586:SF1">
    <property type="entry name" value="LIPOPOLYSACCHARIDE ASSEMBLY PROTEIN B"/>
    <property type="match status" value="1"/>
</dbReference>
<keyword evidence="1" id="KW-0677">Repeat</keyword>
<dbReference type="Pfam" id="PF14559">
    <property type="entry name" value="TPR_19"/>
    <property type="match status" value="1"/>
</dbReference>
<keyword evidence="5" id="KW-0812">Transmembrane</keyword>
<dbReference type="EMBL" id="JBBMER010000003">
    <property type="protein sequence ID" value="MEQ2379413.1"/>
    <property type="molecule type" value="Genomic_DNA"/>
</dbReference>
<evidence type="ECO:0000256" key="2">
    <source>
        <dbReference type="ARBA" id="ARBA00022803"/>
    </source>
</evidence>
<evidence type="ECO:0000313" key="7">
    <source>
        <dbReference type="Proteomes" id="UP001442364"/>
    </source>
</evidence>
<evidence type="ECO:0000313" key="6">
    <source>
        <dbReference type="EMBL" id="MEQ2379413.1"/>
    </source>
</evidence>
<keyword evidence="7" id="KW-1185">Reference proteome</keyword>
<dbReference type="RefSeq" id="WP_055174025.1">
    <property type="nucleotide sequence ID" value="NZ_DAWCMB010000246.1"/>
</dbReference>
<keyword evidence="2 3" id="KW-0802">TPR repeat</keyword>
<keyword evidence="4" id="KW-0175">Coiled coil</keyword>
<name>A0ABV1BVA8_9FIRM</name>
<gene>
    <name evidence="6" type="ORF">WMO14_05905</name>
</gene>
<dbReference type="SUPFAM" id="SSF48452">
    <property type="entry name" value="TPR-like"/>
    <property type="match status" value="1"/>
</dbReference>
<evidence type="ECO:0000256" key="5">
    <source>
        <dbReference type="SAM" id="Phobius"/>
    </source>
</evidence>
<evidence type="ECO:0000256" key="4">
    <source>
        <dbReference type="SAM" id="Coils"/>
    </source>
</evidence>
<accession>A0ABV1BVA8</accession>